<dbReference type="EMBL" id="PDEA01000001">
    <property type="protein sequence ID" value="PEH90169.1"/>
    <property type="molecule type" value="Genomic_DNA"/>
</dbReference>
<feature type="region of interest" description="Disordered" evidence="1">
    <location>
        <begin position="181"/>
        <end position="206"/>
    </location>
</feature>
<gene>
    <name evidence="2" type="ORF">CRM82_17635</name>
</gene>
<proteinExistence type="predicted"/>
<dbReference type="Pfam" id="PF14359">
    <property type="entry name" value="DUF4406"/>
    <property type="match status" value="1"/>
</dbReference>
<feature type="compositionally biased region" description="Low complexity" evidence="1">
    <location>
        <begin position="181"/>
        <end position="199"/>
    </location>
</feature>
<organism evidence="2 3">
    <name type="scientific">Comamonas terrigena</name>
    <dbReference type="NCBI Taxonomy" id="32013"/>
    <lineage>
        <taxon>Bacteria</taxon>
        <taxon>Pseudomonadati</taxon>
        <taxon>Pseudomonadota</taxon>
        <taxon>Betaproteobacteria</taxon>
        <taxon>Burkholderiales</taxon>
        <taxon>Comamonadaceae</taxon>
        <taxon>Comamonas</taxon>
    </lineage>
</organism>
<comment type="caution">
    <text evidence="2">The sequence shown here is derived from an EMBL/GenBank/DDBJ whole genome shotgun (WGS) entry which is preliminary data.</text>
</comment>
<dbReference type="SUPFAM" id="SSF52309">
    <property type="entry name" value="N-(deoxy)ribosyltransferase-like"/>
    <property type="match status" value="1"/>
</dbReference>
<reference evidence="3" key="1">
    <citation type="submission" date="2017-09" db="EMBL/GenBank/DDBJ databases">
        <title>FDA dAtabase for Regulatory Grade micrObial Sequences (FDA-ARGOS): Supporting development and validation of Infectious Disease Dx tests.</title>
        <authorList>
            <person name="Minogue T."/>
            <person name="Wolcott M."/>
            <person name="Wasieloski L."/>
            <person name="Aguilar W."/>
            <person name="Moore D."/>
            <person name="Tallon L."/>
            <person name="Sadzewicz L."/>
            <person name="Ott S."/>
            <person name="Zhao X."/>
            <person name="Nagaraj S."/>
            <person name="Vavikolanu K."/>
            <person name="Aluvathingal J."/>
            <person name="Nadendla S."/>
            <person name="Sichtig H."/>
        </authorList>
    </citation>
    <scope>NUCLEOTIDE SEQUENCE [LARGE SCALE GENOMIC DNA]</scope>
    <source>
        <strain evidence="3">FDAARGOS_394</strain>
    </source>
</reference>
<evidence type="ECO:0000256" key="1">
    <source>
        <dbReference type="SAM" id="MobiDB-lite"/>
    </source>
</evidence>
<dbReference type="Proteomes" id="UP000220246">
    <property type="component" value="Unassembled WGS sequence"/>
</dbReference>
<dbReference type="OrthoDB" id="2376767at2"/>
<dbReference type="AlphaFoldDB" id="A0A2A7UXU6"/>
<evidence type="ECO:0000313" key="2">
    <source>
        <dbReference type="EMBL" id="PEH90169.1"/>
    </source>
</evidence>
<dbReference type="GeneID" id="80802449"/>
<sequence>MFVMIFRAALMPAMIFLSFFTGWRMAHRVIVDECQRLGGFFVRRGEFHCISTLQMWLMHESPHQRIYVAGPMSGLPDMNYPAFHEAAARLRAKGWHVENPAENPDPHVDASCHWTAYMRMGVSQLMTCHAIYLLPGWQQSKGASLEYLIAQRLGLQVMQHHQQEDVLQEWLGELVQSAPALAPAAAEPATPGPAATTTPGRDAKTNDFQDAICA</sequence>
<evidence type="ECO:0000313" key="3">
    <source>
        <dbReference type="Proteomes" id="UP000220246"/>
    </source>
</evidence>
<protein>
    <submittedName>
        <fullName evidence="2">DUF4406 domain-containing protein</fullName>
    </submittedName>
</protein>
<dbReference type="RefSeq" id="WP_083520280.1">
    <property type="nucleotide sequence ID" value="NZ_PDEA01000001.1"/>
</dbReference>
<keyword evidence="3" id="KW-1185">Reference proteome</keyword>
<accession>A0A2A7UXU6</accession>
<dbReference type="InterPro" id="IPR025518">
    <property type="entry name" value="DUF4406"/>
</dbReference>
<dbReference type="STRING" id="1219032.GCA_001515545_00885"/>
<dbReference type="Gene3D" id="3.40.50.10400">
    <property type="entry name" value="Hypothetical protein PA1492"/>
    <property type="match status" value="1"/>
</dbReference>
<name>A0A2A7UXU6_COMTR</name>